<dbReference type="PROSITE" id="PS51273">
    <property type="entry name" value="GATASE_TYPE_1"/>
    <property type="match status" value="1"/>
</dbReference>
<name>Q5WQ05_9GAMM</name>
<evidence type="ECO:0000256" key="1">
    <source>
        <dbReference type="ARBA" id="ARBA00012266"/>
    </source>
</evidence>
<organism evidence="6">
    <name type="scientific">Buchnera aphidicola</name>
    <name type="common">Cinara tujafilina</name>
    <dbReference type="NCBI Taxonomy" id="261317"/>
    <lineage>
        <taxon>Bacteria</taxon>
        <taxon>Pseudomonadati</taxon>
        <taxon>Pseudomonadota</taxon>
        <taxon>Gammaproteobacteria</taxon>
        <taxon>Enterobacterales</taxon>
        <taxon>Erwiniaceae</taxon>
        <taxon>Buchnera</taxon>
    </lineage>
</organism>
<evidence type="ECO:0000256" key="2">
    <source>
        <dbReference type="ARBA" id="ARBA00022962"/>
    </source>
</evidence>
<dbReference type="InterPro" id="IPR017926">
    <property type="entry name" value="GATASE"/>
</dbReference>
<dbReference type="GO" id="GO:0000162">
    <property type="term" value="P:L-tryptophan biosynthetic process"/>
    <property type="evidence" value="ECO:0007669"/>
    <property type="project" value="TreeGrafter"/>
</dbReference>
<keyword evidence="6" id="KW-0614">Plasmid</keyword>
<dbReference type="SUPFAM" id="SSF52317">
    <property type="entry name" value="Class I glutamine amidotransferase-like"/>
    <property type="match status" value="1"/>
</dbReference>
<protein>
    <recommendedName>
        <fullName evidence="1">anthranilate synthase</fullName>
        <ecNumber evidence="1">4.1.3.27</ecNumber>
    </recommendedName>
</protein>
<sequence length="194" mass="21896">MSDILLLDNFDSFTYNLVDILRSFGQNVLIYRNNSKVYDLMTALEHMKNPIFVISPGPGSPNKAGCLLEMIHQLKGKIPILGICLGHQAIVQAYGGHVYHATNIMHGKSSNITHDEKDMFQNLPNPLSVARYHSLLCKSIPKNLCINAHFKTMVMAVKQPIDRICGLQFHPESILTPNGIELMYNILLWLRKII</sequence>
<dbReference type="PRINTS" id="PR00099">
    <property type="entry name" value="CPSGATASE"/>
</dbReference>
<dbReference type="InterPro" id="IPR050472">
    <property type="entry name" value="Anth_synth/Amidotransfase"/>
</dbReference>
<reference evidence="6" key="2">
    <citation type="journal article" date="2006" name="Gene">
        <title>Plasmids in the aphid endosymbiont Buchnera aphidicola with the smallest genomes. A puzzling evolutionary story.</title>
        <authorList>
            <person name="Gil R."/>
            <person name="Sabater-Munoz B."/>
            <person name="Perez-Brocal V."/>
            <person name="Silva F.J."/>
            <person name="Latorre A."/>
        </authorList>
    </citation>
    <scope>NUCLEOTIDE SEQUENCE</scope>
    <source>
        <strain evidence="6">BCtu</strain>
        <plasmid evidence="6">pBCtu</plasmid>
    </source>
</reference>
<dbReference type="GO" id="GO:0002047">
    <property type="term" value="P:phenazine biosynthetic process"/>
    <property type="evidence" value="ECO:0007669"/>
    <property type="project" value="TreeGrafter"/>
</dbReference>
<dbReference type="PANTHER" id="PTHR43418">
    <property type="entry name" value="MULTIFUNCTIONAL TRYPTOPHAN BIOSYNTHESIS PROTEIN-RELATED"/>
    <property type="match status" value="1"/>
</dbReference>
<dbReference type="Gene3D" id="3.40.50.880">
    <property type="match status" value="1"/>
</dbReference>
<dbReference type="FunFam" id="3.40.50.880:FF:000003">
    <property type="entry name" value="Anthranilate synthase component II"/>
    <property type="match status" value="1"/>
</dbReference>
<keyword evidence="2" id="KW-0315">Glutamine amidotransferase</keyword>
<gene>
    <name evidence="6" type="primary">trpG</name>
</gene>
<proteinExistence type="predicted"/>
<evidence type="ECO:0000313" key="6">
    <source>
        <dbReference type="EMBL" id="AAR99728.1"/>
    </source>
</evidence>
<evidence type="ECO:0000256" key="4">
    <source>
        <dbReference type="ARBA" id="ARBA00047683"/>
    </source>
</evidence>
<dbReference type="InterPro" id="IPR029062">
    <property type="entry name" value="Class_I_gatase-like"/>
</dbReference>
<dbReference type="EC" id="4.1.3.27" evidence="1"/>
<reference evidence="6" key="1">
    <citation type="submission" date="2003-10" db="EMBL/GenBank/DDBJ databases">
        <title>Molecular characterization of the biosynthetic plasmid of Buchnera aphidicola BCtu, primary endosymbiont of the aphid Cinara tujafilina.</title>
        <authorList>
            <person name="Gil-Garcia R."/>
            <person name="Perez-Brocal V."/>
            <person name="Ramos S."/>
            <person name="Latorre A."/>
        </authorList>
    </citation>
    <scope>NUCLEOTIDE SEQUENCE</scope>
    <source>
        <strain evidence="6">BCtu</strain>
        <plasmid evidence="6">pBCtu</plasmid>
    </source>
</reference>
<dbReference type="PANTHER" id="PTHR43418:SF2">
    <property type="entry name" value="BIFUNCTIONAL PROTEIN TRPGD"/>
    <property type="match status" value="1"/>
</dbReference>
<dbReference type="PRINTS" id="PR00096">
    <property type="entry name" value="GATASE"/>
</dbReference>
<comment type="catalytic activity">
    <reaction evidence="4">
        <text>chorismate + L-glutamine = anthranilate + pyruvate + L-glutamate + H(+)</text>
        <dbReference type="Rhea" id="RHEA:21732"/>
        <dbReference type="ChEBI" id="CHEBI:15361"/>
        <dbReference type="ChEBI" id="CHEBI:15378"/>
        <dbReference type="ChEBI" id="CHEBI:16567"/>
        <dbReference type="ChEBI" id="CHEBI:29748"/>
        <dbReference type="ChEBI" id="CHEBI:29985"/>
        <dbReference type="ChEBI" id="CHEBI:58359"/>
        <dbReference type="EC" id="4.1.3.27"/>
    </reaction>
</comment>
<geneLocation type="plasmid" evidence="6">
    <name>pBCtu</name>
</geneLocation>
<dbReference type="GO" id="GO:0005829">
    <property type="term" value="C:cytosol"/>
    <property type="evidence" value="ECO:0007669"/>
    <property type="project" value="TreeGrafter"/>
</dbReference>
<dbReference type="PRINTS" id="PR00097">
    <property type="entry name" value="ANTSNTHASEII"/>
</dbReference>
<dbReference type="InterPro" id="IPR006221">
    <property type="entry name" value="TrpG/PapA_dom"/>
</dbReference>
<feature type="domain" description="Glutamine amidotransferase" evidence="5">
    <location>
        <begin position="5"/>
        <end position="187"/>
    </location>
</feature>
<evidence type="ECO:0000256" key="3">
    <source>
        <dbReference type="ARBA" id="ARBA00023239"/>
    </source>
</evidence>
<dbReference type="AlphaFoldDB" id="Q5WQ05"/>
<dbReference type="CDD" id="cd01743">
    <property type="entry name" value="GATase1_Anthranilate_Synthase"/>
    <property type="match status" value="1"/>
</dbReference>
<dbReference type="EMBL" id="AY438024">
    <property type="protein sequence ID" value="AAR99728.1"/>
    <property type="molecule type" value="Genomic_DNA"/>
</dbReference>
<dbReference type="Pfam" id="PF00117">
    <property type="entry name" value="GATase"/>
    <property type="match status" value="1"/>
</dbReference>
<evidence type="ECO:0000259" key="5">
    <source>
        <dbReference type="Pfam" id="PF00117"/>
    </source>
</evidence>
<keyword evidence="3" id="KW-0456">Lyase</keyword>
<accession>Q5WQ05</accession>
<dbReference type="GO" id="GO:0004049">
    <property type="term" value="F:anthranilate synthase activity"/>
    <property type="evidence" value="ECO:0007669"/>
    <property type="project" value="UniProtKB-EC"/>
</dbReference>
<dbReference type="GO" id="GO:0004048">
    <property type="term" value="F:anthranilate phosphoribosyltransferase activity"/>
    <property type="evidence" value="ECO:0007669"/>
    <property type="project" value="TreeGrafter"/>
</dbReference>
<dbReference type="NCBIfam" id="TIGR00566">
    <property type="entry name" value="trpG_papA"/>
    <property type="match status" value="1"/>
</dbReference>